<accession>A0A424YAQ6</accession>
<evidence type="ECO:0000313" key="8">
    <source>
        <dbReference type="EMBL" id="RQD73579.1"/>
    </source>
</evidence>
<keyword evidence="5" id="KW-0949">S-adenosyl-L-methionine</keyword>
<evidence type="ECO:0000256" key="1">
    <source>
        <dbReference type="ARBA" id="ARBA00004953"/>
    </source>
</evidence>
<dbReference type="PANTHER" id="PTHR47036">
    <property type="entry name" value="COBALT-FACTOR III C(17)-METHYLTRANSFERASE-RELATED"/>
    <property type="match status" value="1"/>
</dbReference>
<dbReference type="SUPFAM" id="SSF53790">
    <property type="entry name" value="Tetrapyrrole methylase"/>
    <property type="match status" value="1"/>
</dbReference>
<name>A0A424YAQ6_9FIRM</name>
<dbReference type="InterPro" id="IPR035996">
    <property type="entry name" value="4pyrrol_Methylase_sf"/>
</dbReference>
<comment type="pathway">
    <text evidence="1">Cofactor biosynthesis; adenosylcobalamin biosynthesis.</text>
</comment>
<dbReference type="Pfam" id="PF00590">
    <property type="entry name" value="TP_methylase"/>
    <property type="match status" value="1"/>
</dbReference>
<dbReference type="EC" id="2.1.1.131" evidence="8"/>
<dbReference type="GO" id="GO:0032259">
    <property type="term" value="P:methylation"/>
    <property type="evidence" value="ECO:0007669"/>
    <property type="project" value="UniProtKB-KW"/>
</dbReference>
<dbReference type="InterPro" id="IPR014776">
    <property type="entry name" value="4pyrrole_Mease_sub2"/>
</dbReference>
<feature type="compositionally biased region" description="Basic and acidic residues" evidence="6">
    <location>
        <begin position="1"/>
        <end position="13"/>
    </location>
</feature>
<keyword evidence="2" id="KW-0169">Cobalamin biosynthesis</keyword>
<keyword evidence="4 8" id="KW-0808">Transferase</keyword>
<dbReference type="PANTHER" id="PTHR47036:SF1">
    <property type="entry name" value="COBALT-FACTOR III C(17)-METHYLTRANSFERASE-RELATED"/>
    <property type="match status" value="1"/>
</dbReference>
<dbReference type="GO" id="GO:0030789">
    <property type="term" value="F:precorrin-3B C17-methyltransferase activity"/>
    <property type="evidence" value="ECO:0007669"/>
    <property type="project" value="UniProtKB-EC"/>
</dbReference>
<dbReference type="GO" id="GO:0009236">
    <property type="term" value="P:cobalamin biosynthetic process"/>
    <property type="evidence" value="ECO:0007669"/>
    <property type="project" value="UniProtKB-UniPathway"/>
</dbReference>
<dbReference type="InterPro" id="IPR000878">
    <property type="entry name" value="4pyrrol_Mease"/>
</dbReference>
<dbReference type="CDD" id="cd11646">
    <property type="entry name" value="Precorrin_3B_C17_MT"/>
    <property type="match status" value="1"/>
</dbReference>
<dbReference type="Gene3D" id="3.30.950.10">
    <property type="entry name" value="Methyltransferase, Cobalt-precorrin-4 Transmethylase, Domain 2"/>
    <property type="match status" value="1"/>
</dbReference>
<organism evidence="8 9">
    <name type="scientific">Candidatus Syntrophonatronum acetioxidans</name>
    <dbReference type="NCBI Taxonomy" id="1795816"/>
    <lineage>
        <taxon>Bacteria</taxon>
        <taxon>Bacillati</taxon>
        <taxon>Bacillota</taxon>
        <taxon>Clostridia</taxon>
        <taxon>Eubacteriales</taxon>
        <taxon>Syntrophomonadaceae</taxon>
        <taxon>Candidatus Syntrophonatronum</taxon>
    </lineage>
</organism>
<evidence type="ECO:0000256" key="5">
    <source>
        <dbReference type="ARBA" id="ARBA00022691"/>
    </source>
</evidence>
<dbReference type="NCBIfam" id="TIGR01466">
    <property type="entry name" value="cobJ_cbiH"/>
    <property type="match status" value="1"/>
</dbReference>
<keyword evidence="3 8" id="KW-0489">Methyltransferase</keyword>
<dbReference type="Proteomes" id="UP000285138">
    <property type="component" value="Unassembled WGS sequence"/>
</dbReference>
<reference evidence="8 9" key="1">
    <citation type="submission" date="2018-08" db="EMBL/GenBank/DDBJ databases">
        <title>The metabolism and importance of syntrophic acetate oxidation coupled to methane or sulfide production in haloalkaline environments.</title>
        <authorList>
            <person name="Timmers P.H.A."/>
            <person name="Vavourakis C.D."/>
            <person name="Sorokin D.Y."/>
            <person name="Sinninghe Damste J.S."/>
            <person name="Muyzer G."/>
            <person name="Stams A.J.M."/>
            <person name="Plugge C.M."/>
        </authorList>
    </citation>
    <scope>NUCLEOTIDE SEQUENCE [LARGE SCALE GENOMIC DNA]</scope>
    <source>
        <strain evidence="8">MSAO_Bac1</strain>
    </source>
</reference>
<evidence type="ECO:0000256" key="4">
    <source>
        <dbReference type="ARBA" id="ARBA00022679"/>
    </source>
</evidence>
<protein>
    <submittedName>
        <fullName evidence="8">Precorrin-3B C(17)-methyltransferase</fullName>
        <ecNumber evidence="8">2.1.1.131</ecNumber>
    </submittedName>
</protein>
<feature type="region of interest" description="Disordered" evidence="6">
    <location>
        <begin position="1"/>
        <end position="21"/>
    </location>
</feature>
<dbReference type="InterPro" id="IPR014777">
    <property type="entry name" value="4pyrrole_Mease_sub1"/>
</dbReference>
<dbReference type="EMBL" id="QZAA01000247">
    <property type="protein sequence ID" value="RQD73579.1"/>
    <property type="molecule type" value="Genomic_DNA"/>
</dbReference>
<dbReference type="Gene3D" id="3.40.1010.10">
    <property type="entry name" value="Cobalt-precorrin-4 Transmethylase, Domain 1"/>
    <property type="match status" value="1"/>
</dbReference>
<sequence>MEKEKIQGHDHGSRPPSIRVVGIGPGDSSLLTPQAREALQEAEVVVGYGLYLSQVEFLLEGKETFTSGMRREIDRAQKAIDLALEGKRVAVVSGGDPGIYGMAGLILEMLEPYDLTLEVVPGITAANAASALLGAPLMHDFAVISLSDLLTPWEVIEKRLKAAGEGDFILVIYNPASRKRRWQIERTREILLEYRQGKTPVGIVKNSFREDQEVVICTLENMLENSVDMSTTLVIGNSQTYRRGNHIITPRGYKIPVE</sequence>
<gene>
    <name evidence="8" type="primary">cobJ</name>
    <name evidence="8" type="ORF">D5R97_09235</name>
</gene>
<evidence type="ECO:0000256" key="2">
    <source>
        <dbReference type="ARBA" id="ARBA00022573"/>
    </source>
</evidence>
<comment type="caution">
    <text evidence="8">The sequence shown here is derived from an EMBL/GenBank/DDBJ whole genome shotgun (WGS) entry which is preliminary data.</text>
</comment>
<evidence type="ECO:0000313" key="9">
    <source>
        <dbReference type="Proteomes" id="UP000285138"/>
    </source>
</evidence>
<feature type="domain" description="Tetrapyrrole methylase" evidence="7">
    <location>
        <begin position="20"/>
        <end position="221"/>
    </location>
</feature>
<evidence type="ECO:0000256" key="6">
    <source>
        <dbReference type="SAM" id="MobiDB-lite"/>
    </source>
</evidence>
<proteinExistence type="predicted"/>
<dbReference type="InterPro" id="IPR006363">
    <property type="entry name" value="Cbl_synth_CobJ/CibH_dom"/>
</dbReference>
<evidence type="ECO:0000259" key="7">
    <source>
        <dbReference type="Pfam" id="PF00590"/>
    </source>
</evidence>
<dbReference type="InterPro" id="IPR051810">
    <property type="entry name" value="Precorrin_MeTrfase"/>
</dbReference>
<evidence type="ECO:0000256" key="3">
    <source>
        <dbReference type="ARBA" id="ARBA00022603"/>
    </source>
</evidence>
<dbReference type="AlphaFoldDB" id="A0A424YAQ6"/>
<dbReference type="UniPathway" id="UPA00148"/>